<dbReference type="SUPFAM" id="SSF46785">
    <property type="entry name" value="Winged helix' DNA-binding domain"/>
    <property type="match status" value="1"/>
</dbReference>
<dbReference type="Gene3D" id="1.10.10.10">
    <property type="entry name" value="Winged helix-like DNA-binding domain superfamily/Winged helix DNA-binding domain"/>
    <property type="match status" value="1"/>
</dbReference>
<keyword evidence="4" id="KW-0804">Transcription</keyword>
<evidence type="ECO:0000256" key="3">
    <source>
        <dbReference type="ARBA" id="ARBA00023125"/>
    </source>
</evidence>
<dbReference type="InterPro" id="IPR005119">
    <property type="entry name" value="LysR_subst-bd"/>
</dbReference>
<dbReference type="InterPro" id="IPR000847">
    <property type="entry name" value="LysR_HTH_N"/>
</dbReference>
<comment type="caution">
    <text evidence="6">The sequence shown here is derived from an EMBL/GenBank/DDBJ whole genome shotgun (WGS) entry which is preliminary data.</text>
</comment>
<dbReference type="PRINTS" id="PR00039">
    <property type="entry name" value="HTHLYSR"/>
</dbReference>
<dbReference type="EMBL" id="JADQDO010000001">
    <property type="protein sequence ID" value="MBF9232307.1"/>
    <property type="molecule type" value="Genomic_DNA"/>
</dbReference>
<dbReference type="InterPro" id="IPR036388">
    <property type="entry name" value="WH-like_DNA-bd_sf"/>
</dbReference>
<dbReference type="Proteomes" id="UP000599312">
    <property type="component" value="Unassembled WGS sequence"/>
</dbReference>
<dbReference type="PANTHER" id="PTHR30126:SF77">
    <property type="entry name" value="TRANSCRIPTIONAL REGULATORY PROTEIN"/>
    <property type="match status" value="1"/>
</dbReference>
<evidence type="ECO:0000313" key="7">
    <source>
        <dbReference type="Proteomes" id="UP000599312"/>
    </source>
</evidence>
<dbReference type="GO" id="GO:0003700">
    <property type="term" value="F:DNA-binding transcription factor activity"/>
    <property type="evidence" value="ECO:0007669"/>
    <property type="project" value="InterPro"/>
</dbReference>
<gene>
    <name evidence="6" type="ORF">I2H38_02820</name>
</gene>
<evidence type="ECO:0000313" key="6">
    <source>
        <dbReference type="EMBL" id="MBF9232307.1"/>
    </source>
</evidence>
<protein>
    <submittedName>
        <fullName evidence="6">LysR family transcriptional regulator</fullName>
    </submittedName>
</protein>
<dbReference type="SUPFAM" id="SSF53850">
    <property type="entry name" value="Periplasmic binding protein-like II"/>
    <property type="match status" value="1"/>
</dbReference>
<evidence type="ECO:0000259" key="5">
    <source>
        <dbReference type="PROSITE" id="PS50931"/>
    </source>
</evidence>
<dbReference type="InterPro" id="IPR036390">
    <property type="entry name" value="WH_DNA-bd_sf"/>
</dbReference>
<keyword evidence="2" id="KW-0805">Transcription regulation</keyword>
<dbReference type="Pfam" id="PF03466">
    <property type="entry name" value="LysR_substrate"/>
    <property type="match status" value="1"/>
</dbReference>
<dbReference type="GO" id="GO:0000976">
    <property type="term" value="F:transcription cis-regulatory region binding"/>
    <property type="evidence" value="ECO:0007669"/>
    <property type="project" value="TreeGrafter"/>
</dbReference>
<dbReference type="Gene3D" id="3.40.190.290">
    <property type="match status" value="1"/>
</dbReference>
<keyword evidence="3" id="KW-0238">DNA-binding</keyword>
<feature type="domain" description="HTH lysR-type" evidence="5">
    <location>
        <begin position="1"/>
        <end position="58"/>
    </location>
</feature>
<reference evidence="6" key="1">
    <citation type="submission" date="2020-11" db="EMBL/GenBank/DDBJ databases">
        <authorList>
            <person name="Kim M.K."/>
        </authorList>
    </citation>
    <scope>NUCLEOTIDE SEQUENCE</scope>
    <source>
        <strain evidence="6">BT350</strain>
    </source>
</reference>
<dbReference type="PROSITE" id="PS50931">
    <property type="entry name" value="HTH_LYSR"/>
    <property type="match status" value="1"/>
</dbReference>
<dbReference type="Pfam" id="PF00126">
    <property type="entry name" value="HTH_1"/>
    <property type="match status" value="1"/>
</dbReference>
<name>A0A931BT16_9HYPH</name>
<evidence type="ECO:0000256" key="4">
    <source>
        <dbReference type="ARBA" id="ARBA00023163"/>
    </source>
</evidence>
<evidence type="ECO:0000256" key="2">
    <source>
        <dbReference type="ARBA" id="ARBA00023015"/>
    </source>
</evidence>
<dbReference type="PANTHER" id="PTHR30126">
    <property type="entry name" value="HTH-TYPE TRANSCRIPTIONAL REGULATOR"/>
    <property type="match status" value="1"/>
</dbReference>
<dbReference type="CDD" id="cd05466">
    <property type="entry name" value="PBP2_LTTR_substrate"/>
    <property type="match status" value="1"/>
</dbReference>
<comment type="similarity">
    <text evidence="1">Belongs to the LysR transcriptional regulatory family.</text>
</comment>
<accession>A0A931BT16</accession>
<keyword evidence="7" id="KW-1185">Reference proteome</keyword>
<proteinExistence type="inferred from homology"/>
<dbReference type="RefSeq" id="WP_196270267.1">
    <property type="nucleotide sequence ID" value="NZ_JADQDO010000001.1"/>
</dbReference>
<dbReference type="FunFam" id="1.10.10.10:FF:000001">
    <property type="entry name" value="LysR family transcriptional regulator"/>
    <property type="match status" value="1"/>
</dbReference>
<dbReference type="AlphaFoldDB" id="A0A931BT16"/>
<evidence type="ECO:0000256" key="1">
    <source>
        <dbReference type="ARBA" id="ARBA00009437"/>
    </source>
</evidence>
<sequence>MNLRFVETFIWVARLGSFSAAAEKLNTTQAAISNRIATLERDLGIRLFERDVRCVRLTVVGQQAVAKAEELVRVANEFREAVSDPGSLRGSIRIGTIDSIVHAWLPQFIERFRVRYPSVAIDLNTDTSLNIARDVSDRKIDLALIMGPVIAPDLINLDLCTFQCAWLASPKLGFPDRPLALAEIADQPILAYSKDSQPHHRVQRLLAESGIEDPTIYNSNSLATIMRLAQDGIGITPLPKVIVRDRLASGALIELDVTPAFPPLTFQAVYYDHPDNLISAVAAQMAQDVARTFSLAQTDGASW</sequence>
<organism evidence="6 7">
    <name type="scientific">Microvirga alba</name>
    <dbReference type="NCBI Taxonomy" id="2791025"/>
    <lineage>
        <taxon>Bacteria</taxon>
        <taxon>Pseudomonadati</taxon>
        <taxon>Pseudomonadota</taxon>
        <taxon>Alphaproteobacteria</taxon>
        <taxon>Hyphomicrobiales</taxon>
        <taxon>Methylobacteriaceae</taxon>
        <taxon>Microvirga</taxon>
    </lineage>
</organism>